<dbReference type="Proteomes" id="UP001219525">
    <property type="component" value="Unassembled WGS sequence"/>
</dbReference>
<dbReference type="EMBL" id="JARJCW010000036">
    <property type="protein sequence ID" value="KAJ7207609.1"/>
    <property type="molecule type" value="Genomic_DNA"/>
</dbReference>
<dbReference type="AlphaFoldDB" id="A0AAD6VAQ6"/>
<gene>
    <name evidence="2" type="ORF">GGX14DRAFT_455855</name>
</gene>
<feature type="region of interest" description="Disordered" evidence="1">
    <location>
        <begin position="262"/>
        <end position="286"/>
    </location>
</feature>
<keyword evidence="3" id="KW-1185">Reference proteome</keyword>
<reference evidence="2" key="1">
    <citation type="submission" date="2023-03" db="EMBL/GenBank/DDBJ databases">
        <title>Massive genome expansion in bonnet fungi (Mycena s.s.) driven by repeated elements and novel gene families across ecological guilds.</title>
        <authorList>
            <consortium name="Lawrence Berkeley National Laboratory"/>
            <person name="Harder C.B."/>
            <person name="Miyauchi S."/>
            <person name="Viragh M."/>
            <person name="Kuo A."/>
            <person name="Thoen E."/>
            <person name="Andreopoulos B."/>
            <person name="Lu D."/>
            <person name="Skrede I."/>
            <person name="Drula E."/>
            <person name="Henrissat B."/>
            <person name="Morin E."/>
            <person name="Kohler A."/>
            <person name="Barry K."/>
            <person name="LaButti K."/>
            <person name="Morin E."/>
            <person name="Salamov A."/>
            <person name="Lipzen A."/>
            <person name="Mereny Z."/>
            <person name="Hegedus B."/>
            <person name="Baldrian P."/>
            <person name="Stursova M."/>
            <person name="Weitz H."/>
            <person name="Taylor A."/>
            <person name="Grigoriev I.V."/>
            <person name="Nagy L.G."/>
            <person name="Martin F."/>
            <person name="Kauserud H."/>
        </authorList>
    </citation>
    <scope>NUCLEOTIDE SEQUENCE</scope>
    <source>
        <strain evidence="2">9144</strain>
    </source>
</reference>
<comment type="caution">
    <text evidence="2">The sequence shown here is derived from an EMBL/GenBank/DDBJ whole genome shotgun (WGS) entry which is preliminary data.</text>
</comment>
<feature type="region of interest" description="Disordered" evidence="1">
    <location>
        <begin position="304"/>
        <end position="325"/>
    </location>
</feature>
<proteinExistence type="predicted"/>
<accession>A0AAD6VAQ6</accession>
<name>A0AAD6VAQ6_9AGAR</name>
<protein>
    <submittedName>
        <fullName evidence="2">Uncharacterized protein</fullName>
    </submittedName>
</protein>
<feature type="compositionally biased region" description="Polar residues" evidence="1">
    <location>
        <begin position="310"/>
        <end position="325"/>
    </location>
</feature>
<evidence type="ECO:0000256" key="1">
    <source>
        <dbReference type="SAM" id="MobiDB-lite"/>
    </source>
</evidence>
<feature type="compositionally biased region" description="Basic and acidic residues" evidence="1">
    <location>
        <begin position="268"/>
        <end position="286"/>
    </location>
</feature>
<evidence type="ECO:0000313" key="3">
    <source>
        <dbReference type="Proteomes" id="UP001219525"/>
    </source>
</evidence>
<organism evidence="2 3">
    <name type="scientific">Mycena pura</name>
    <dbReference type="NCBI Taxonomy" id="153505"/>
    <lineage>
        <taxon>Eukaryota</taxon>
        <taxon>Fungi</taxon>
        <taxon>Dikarya</taxon>
        <taxon>Basidiomycota</taxon>
        <taxon>Agaricomycotina</taxon>
        <taxon>Agaricomycetes</taxon>
        <taxon>Agaricomycetidae</taxon>
        <taxon>Agaricales</taxon>
        <taxon>Marasmiineae</taxon>
        <taxon>Mycenaceae</taxon>
        <taxon>Mycena</taxon>
    </lineage>
</organism>
<evidence type="ECO:0000313" key="2">
    <source>
        <dbReference type="EMBL" id="KAJ7207609.1"/>
    </source>
</evidence>
<sequence>MYMQAEGSRSVATAGFSPQARGQYDSEVSKTAIATDALRTSLELMRESADTCPPLKSAIGLVVALCSVADRVAASDESAQALAWRAATILDTMHRSLDPDTIDTTMLSPVVLHHILHFERVLTELHATMERNLTPRPAVERMQVIPEFCIVSQTHRQKLTSTQTMVGPILCSSIGQFFHWELEASSSYRGSAGRSGRGGLSPLAYTYWWDMKLYCPLHPPSRNKVSSKDLRCPCQWFFDRCGSVFSNAWVFDPDSWRSAVGGGAATQRELDSSRNGRMRPEGLQGRERAPYSKTNLYVCGGKKTRAPSLLSPQNAGQGTPNSGLC</sequence>